<dbReference type="InterPro" id="IPR050221">
    <property type="entry name" value="26S_Proteasome_ATPase"/>
</dbReference>
<keyword evidence="2" id="KW-0547">Nucleotide-binding</keyword>
<comment type="similarity">
    <text evidence="1">Belongs to the AAA ATPase family.</text>
</comment>
<keyword evidence="3 5" id="KW-0067">ATP-binding</keyword>
<dbReference type="RefSeq" id="WP_378303361.1">
    <property type="nucleotide sequence ID" value="NZ_JBHUKS010000007.1"/>
</dbReference>
<evidence type="ECO:0000256" key="1">
    <source>
        <dbReference type="ARBA" id="ARBA00006914"/>
    </source>
</evidence>
<dbReference type="Proteomes" id="UP001597483">
    <property type="component" value="Unassembled WGS sequence"/>
</dbReference>
<reference evidence="6" key="1">
    <citation type="journal article" date="2019" name="Int. J. Syst. Evol. Microbiol.">
        <title>The Global Catalogue of Microorganisms (GCM) 10K type strain sequencing project: providing services to taxonomists for standard genome sequencing and annotation.</title>
        <authorList>
            <consortium name="The Broad Institute Genomics Platform"/>
            <consortium name="The Broad Institute Genome Sequencing Center for Infectious Disease"/>
            <person name="Wu L."/>
            <person name="Ma J."/>
        </authorList>
    </citation>
    <scope>NUCLEOTIDE SEQUENCE [LARGE SCALE GENOMIC DNA]</scope>
    <source>
        <strain evidence="6">CGMCC 4.7641</strain>
    </source>
</reference>
<evidence type="ECO:0000256" key="3">
    <source>
        <dbReference type="ARBA" id="ARBA00022840"/>
    </source>
</evidence>
<dbReference type="Gene3D" id="3.40.50.300">
    <property type="entry name" value="P-loop containing nucleotide triphosphate hydrolases"/>
    <property type="match status" value="1"/>
</dbReference>
<dbReference type="InterPro" id="IPR003593">
    <property type="entry name" value="AAA+_ATPase"/>
</dbReference>
<name>A0ABW5H4R9_9PSEU</name>
<dbReference type="CDD" id="cd19481">
    <property type="entry name" value="RecA-like_protease"/>
    <property type="match status" value="1"/>
</dbReference>
<dbReference type="Pfam" id="PF22977">
    <property type="entry name" value="WHD"/>
    <property type="match status" value="1"/>
</dbReference>
<dbReference type="GO" id="GO:0005524">
    <property type="term" value="F:ATP binding"/>
    <property type="evidence" value="ECO:0007669"/>
    <property type="project" value="UniProtKB-KW"/>
</dbReference>
<dbReference type="InterPro" id="IPR054472">
    <property type="entry name" value="WHD"/>
</dbReference>
<gene>
    <name evidence="5" type="ORF">ACFSVL_11810</name>
</gene>
<feature type="domain" description="AAA+ ATPase" evidence="4">
    <location>
        <begin position="395"/>
        <end position="525"/>
    </location>
</feature>
<organism evidence="5 6">
    <name type="scientific">Amycolatopsis silviterrae</name>
    <dbReference type="NCBI Taxonomy" id="1656914"/>
    <lineage>
        <taxon>Bacteria</taxon>
        <taxon>Bacillati</taxon>
        <taxon>Actinomycetota</taxon>
        <taxon>Actinomycetes</taxon>
        <taxon>Pseudonocardiales</taxon>
        <taxon>Pseudonocardiaceae</taxon>
        <taxon>Amycolatopsis</taxon>
    </lineage>
</organism>
<dbReference type="InterPro" id="IPR003959">
    <property type="entry name" value="ATPase_AAA_core"/>
</dbReference>
<dbReference type="SMART" id="SM00382">
    <property type="entry name" value="AAA"/>
    <property type="match status" value="1"/>
</dbReference>
<evidence type="ECO:0000313" key="5">
    <source>
        <dbReference type="EMBL" id="MFD2468076.1"/>
    </source>
</evidence>
<protein>
    <submittedName>
        <fullName evidence="5">ATP-binding protein</fullName>
    </submittedName>
</protein>
<dbReference type="PANTHER" id="PTHR23073">
    <property type="entry name" value="26S PROTEASOME REGULATORY SUBUNIT"/>
    <property type="match status" value="1"/>
</dbReference>
<evidence type="ECO:0000259" key="4">
    <source>
        <dbReference type="SMART" id="SM00382"/>
    </source>
</evidence>
<dbReference type="EMBL" id="JBHUKS010000007">
    <property type="protein sequence ID" value="MFD2468076.1"/>
    <property type="molecule type" value="Genomic_DNA"/>
</dbReference>
<keyword evidence="6" id="KW-1185">Reference proteome</keyword>
<dbReference type="InterPro" id="IPR027417">
    <property type="entry name" value="P-loop_NTPase"/>
</dbReference>
<accession>A0ABW5H4R9</accession>
<sequence length="606" mass="65587">MTGDWEAANGRFLAASLEWLRERLRHPGEEVPVEAVESAEAIDPPPALTVLAARLGLSRFERDTLLLCAAVELDPSVAGLCAEVHGNPHMAYPTFGLALRVLPDPAWEAVSPQGGLRYWQLIEGVSGQGVVSAPLRATERAVNYLKGLNSLDDRLTPLVTPLAPAELSASQRRVAEEVASQWALAGPVQLTGADEAAKRQVTAYAAEISGLAAYRLQASALPAQPAELGQLARIWQRESALLPLALYLEGDGTDAGRFLDRIGGPAVLAVREGGPGLRSFEVSPPTPAERALAWGEVLGTDQAAIDALSAQFALDLPGIAAVAAVAGADPEKVWQECRIRTRPRVDGLAQRLEPAAGWDDLVLPEQARWLLGEIADQVGQRTTVHETWGFGGRNLGLSVLFTGPSGTGKTMAAEVLADRLALDLYRIDLSTVVSKYIGETEKHLRKLFDAAEGAILFFDEAESLFGKRGEVRDAHDRYATIEVDYLLQRMEAHRGLAILATNMRSTLDTAFLRRLRFVVEFPFPGPAERKIMWQKAFPARAPCEGLDFDRLAQLQTSGAMIRNIALNAAFLAAAAGSSIVQDTVLAAARTEFRKLELPVPERDFRR</sequence>
<evidence type="ECO:0000256" key="2">
    <source>
        <dbReference type="ARBA" id="ARBA00022741"/>
    </source>
</evidence>
<proteinExistence type="inferred from homology"/>
<dbReference type="SUPFAM" id="SSF52540">
    <property type="entry name" value="P-loop containing nucleoside triphosphate hydrolases"/>
    <property type="match status" value="1"/>
</dbReference>
<comment type="caution">
    <text evidence="5">The sequence shown here is derived from an EMBL/GenBank/DDBJ whole genome shotgun (WGS) entry which is preliminary data.</text>
</comment>
<dbReference type="Pfam" id="PF00004">
    <property type="entry name" value="AAA"/>
    <property type="match status" value="1"/>
</dbReference>
<evidence type="ECO:0000313" key="6">
    <source>
        <dbReference type="Proteomes" id="UP001597483"/>
    </source>
</evidence>